<dbReference type="SUPFAM" id="SSF101478">
    <property type="entry name" value="ADP-ribosylglycohydrolase"/>
    <property type="match status" value="1"/>
</dbReference>
<dbReference type="HOGENOM" id="CLU_047061_0_0_1"/>
<dbReference type="InterPro" id="IPR050792">
    <property type="entry name" value="ADP-ribosylglycohydrolase"/>
</dbReference>
<comment type="cofactor">
    <cofactor evidence="2">
        <name>Mg(2+)</name>
        <dbReference type="ChEBI" id="CHEBI:18420"/>
    </cofactor>
    <text evidence="2">Binds 2 magnesium ions per subunit.</text>
</comment>
<feature type="binding site" evidence="2">
    <location>
        <position position="309"/>
    </location>
    <ligand>
        <name>Mg(2+)</name>
        <dbReference type="ChEBI" id="CHEBI:18420"/>
        <label>1</label>
    </ligand>
</feature>
<keyword evidence="2" id="KW-0460">Magnesium</keyword>
<dbReference type="InParanoid" id="W5LXI3"/>
<dbReference type="STRING" id="7918.ENSLOCP00000000840"/>
<dbReference type="PANTHER" id="PTHR16222:SF23">
    <property type="entry name" value="INACTIVE ADP-RIBOSYLTRANSFERASE ARH2"/>
    <property type="match status" value="1"/>
</dbReference>
<keyword evidence="2" id="KW-0479">Metal-binding</keyword>
<dbReference type="Gene3D" id="1.10.4080.10">
    <property type="entry name" value="ADP-ribosylation/Crystallin J1"/>
    <property type="match status" value="1"/>
</dbReference>
<reference evidence="3" key="3">
    <citation type="submission" date="2025-09" db="UniProtKB">
        <authorList>
            <consortium name="Ensembl"/>
        </authorList>
    </citation>
    <scope>IDENTIFICATION</scope>
</reference>
<accession>W5LXI3</accession>
<dbReference type="InterPro" id="IPR036705">
    <property type="entry name" value="Ribosyl_crysJ1_sf"/>
</dbReference>
<dbReference type="GeneTree" id="ENSGT00940000154927"/>
<dbReference type="Pfam" id="PF03747">
    <property type="entry name" value="ADP_ribosyl_GH"/>
    <property type="match status" value="1"/>
</dbReference>
<dbReference type="GO" id="GO:0046872">
    <property type="term" value="F:metal ion binding"/>
    <property type="evidence" value="ECO:0007669"/>
    <property type="project" value="UniProtKB-KW"/>
</dbReference>
<organism evidence="3 4">
    <name type="scientific">Lepisosteus oculatus</name>
    <name type="common">Spotted gar</name>
    <dbReference type="NCBI Taxonomy" id="7918"/>
    <lineage>
        <taxon>Eukaryota</taxon>
        <taxon>Metazoa</taxon>
        <taxon>Chordata</taxon>
        <taxon>Craniata</taxon>
        <taxon>Vertebrata</taxon>
        <taxon>Euteleostomi</taxon>
        <taxon>Actinopterygii</taxon>
        <taxon>Neopterygii</taxon>
        <taxon>Holostei</taxon>
        <taxon>Semionotiformes</taxon>
        <taxon>Lepisosteidae</taxon>
        <taxon>Lepisosteus</taxon>
    </lineage>
</organism>
<dbReference type="EMBL" id="AHAT01022374">
    <property type="status" value="NOT_ANNOTATED_CDS"/>
    <property type="molecule type" value="Genomic_DNA"/>
</dbReference>
<dbReference type="OMA" id="YDSTERN"/>
<protein>
    <recommendedName>
        <fullName evidence="5">ADP-ribosylarginine hydrolase</fullName>
    </recommendedName>
</protein>
<keyword evidence="4" id="KW-1185">Reference proteome</keyword>
<evidence type="ECO:0000313" key="4">
    <source>
        <dbReference type="Proteomes" id="UP000018468"/>
    </source>
</evidence>
<evidence type="ECO:0008006" key="5">
    <source>
        <dbReference type="Google" id="ProtNLM"/>
    </source>
</evidence>
<proteinExistence type="inferred from homology"/>
<evidence type="ECO:0000256" key="2">
    <source>
        <dbReference type="PIRSR" id="PIRSR605502-1"/>
    </source>
</evidence>
<reference evidence="3" key="2">
    <citation type="submission" date="2025-08" db="UniProtKB">
        <authorList>
            <consortium name="Ensembl"/>
        </authorList>
    </citation>
    <scope>IDENTIFICATION</scope>
</reference>
<dbReference type="Bgee" id="ENSLOCG00000000758">
    <property type="expression patterns" value="Expressed in muscle tissue and 12 other cell types or tissues"/>
</dbReference>
<dbReference type="eggNOG" id="ENOG502QPMI">
    <property type="taxonomic scope" value="Eukaryota"/>
</dbReference>
<feature type="binding site" evidence="2">
    <location>
        <position position="306"/>
    </location>
    <ligand>
        <name>Mg(2+)</name>
        <dbReference type="ChEBI" id="CHEBI:18420"/>
        <label>1</label>
    </ligand>
</feature>
<dbReference type="Proteomes" id="UP000018468">
    <property type="component" value="Linkage group LG14"/>
</dbReference>
<name>W5LXI3_LEPOC</name>
<dbReference type="InterPro" id="IPR005502">
    <property type="entry name" value="Ribosyl_crysJ1"/>
</dbReference>
<sequence length="355" mass="39601">MEHYQAAMVLSEAGNRVGSLNAQHALWKSLPKLEEGSELLEMVMQSSDRQPFPLGFLLHMATAEALITGTDSLQSFYKEAVKRYLVAVERHQSCSKDFTLDTKTVCTQLSVPMPALSGHSSRNCFFSTENKTGVAVRGLCIGLRYSKPDQLYDLIQASAECGLMTHSYPTGYLGCLCAALFASYAIQGEPASHWGKRMLGVMPLAEEYCRRRTTLFSDYSEDWLYFEAKWQLYLQLRRIDKEGCGKPFFSENYSSIERSKLYKRWCAESSGRRQGLEVPLIAYDAMLAAGADWNKLCQWATFHGGDSESTGTIAAALYGLLYGTDNIPAPFLQNLQLKEQMEKLGQALYHSTGGG</sequence>
<evidence type="ECO:0000256" key="1">
    <source>
        <dbReference type="ARBA" id="ARBA00010702"/>
    </source>
</evidence>
<dbReference type="Ensembl" id="ENSLOCT00000000844.1">
    <property type="protein sequence ID" value="ENSLOCP00000000840.1"/>
    <property type="gene ID" value="ENSLOCG00000000758.1"/>
</dbReference>
<reference evidence="4" key="1">
    <citation type="submission" date="2011-12" db="EMBL/GenBank/DDBJ databases">
        <title>The Draft Genome of Lepisosteus oculatus.</title>
        <authorList>
            <consortium name="The Broad Institute Genome Assembly &amp; Analysis Group"/>
            <consortium name="Computational R&amp;D Group"/>
            <consortium name="and Sequencing Platform"/>
            <person name="Di Palma F."/>
            <person name="Alfoldi J."/>
            <person name="Johnson J."/>
            <person name="Berlin A."/>
            <person name="Gnerre S."/>
            <person name="Jaffe D."/>
            <person name="MacCallum I."/>
            <person name="Young S."/>
            <person name="Walker B.J."/>
            <person name="Lander E.S."/>
            <person name="Lindblad-Toh K."/>
        </authorList>
    </citation>
    <scope>NUCLEOTIDE SEQUENCE [LARGE SCALE GENOMIC DNA]</scope>
</reference>
<comment type="similarity">
    <text evidence="1">Belongs to the ADP-ribosylglycohydrolase family.</text>
</comment>
<evidence type="ECO:0000313" key="3">
    <source>
        <dbReference type="Ensembl" id="ENSLOCP00000000840.1"/>
    </source>
</evidence>
<dbReference type="AlphaFoldDB" id="W5LXI3"/>
<dbReference type="PANTHER" id="PTHR16222">
    <property type="entry name" value="ADP-RIBOSYLGLYCOHYDROLASE"/>
    <property type="match status" value="1"/>
</dbReference>